<protein>
    <recommendedName>
        <fullName evidence="7">Autophagy-related protein 1</fullName>
    </recommendedName>
</protein>
<organism evidence="12 13">
    <name type="scientific">Cordyceps militaris</name>
    <name type="common">Caterpillar fungus</name>
    <name type="synonym">Clavaria militaris</name>
    <dbReference type="NCBI Taxonomy" id="73501"/>
    <lineage>
        <taxon>Eukaryota</taxon>
        <taxon>Fungi</taxon>
        <taxon>Dikarya</taxon>
        <taxon>Ascomycota</taxon>
        <taxon>Pezizomycotina</taxon>
        <taxon>Sordariomycetes</taxon>
        <taxon>Hypocreomycetidae</taxon>
        <taxon>Hypocreales</taxon>
        <taxon>Cordycipitaceae</taxon>
        <taxon>Cordyceps</taxon>
    </lineage>
</organism>
<evidence type="ECO:0000313" key="12">
    <source>
        <dbReference type="EMBL" id="ATY61050.1"/>
    </source>
</evidence>
<evidence type="ECO:0000256" key="9">
    <source>
        <dbReference type="SAM" id="MobiDB-lite"/>
    </source>
</evidence>
<evidence type="ECO:0000256" key="2">
    <source>
        <dbReference type="ARBA" id="ARBA00005575"/>
    </source>
</evidence>
<keyword evidence="5 8" id="KW-0067">ATP-binding</keyword>
<keyword evidence="12" id="KW-0418">Kinase</keyword>
<reference evidence="12 13" key="1">
    <citation type="journal article" date="2017" name="BMC Genomics">
        <title>Chromosome level assembly and secondary metabolite potential of the parasitic fungus Cordyceps militaris.</title>
        <authorList>
            <person name="Kramer G.J."/>
            <person name="Nodwell J.R."/>
        </authorList>
    </citation>
    <scope>NUCLEOTIDE SEQUENCE [LARGE SCALE GENOMIC DNA]</scope>
    <source>
        <strain evidence="12 13">ATCC 34164</strain>
    </source>
</reference>
<comment type="subcellular location">
    <subcellularLocation>
        <location evidence="1">Preautophagosomal structure membrane</location>
        <topology evidence="1">Peripheral membrane protein</topology>
    </subcellularLocation>
</comment>
<dbReference type="PROSITE" id="PS00107">
    <property type="entry name" value="PROTEIN_KINASE_ATP"/>
    <property type="match status" value="1"/>
</dbReference>
<dbReference type="GO" id="GO:0034045">
    <property type="term" value="C:phagophore assembly site membrane"/>
    <property type="evidence" value="ECO:0007669"/>
    <property type="project" value="UniProtKB-SubCell"/>
</dbReference>
<evidence type="ECO:0000259" key="11">
    <source>
        <dbReference type="PROSITE" id="PS50011"/>
    </source>
</evidence>
<feature type="domain" description="Protein kinase" evidence="11">
    <location>
        <begin position="229"/>
        <end position="480"/>
    </location>
</feature>
<dbReference type="GO" id="GO:0004674">
    <property type="term" value="F:protein serine/threonine kinase activity"/>
    <property type="evidence" value="ECO:0007669"/>
    <property type="project" value="InterPro"/>
</dbReference>
<feature type="domain" description="Protein kinase" evidence="11">
    <location>
        <begin position="810"/>
        <end position="1061"/>
    </location>
</feature>
<evidence type="ECO:0000256" key="8">
    <source>
        <dbReference type="PROSITE-ProRule" id="PRU10141"/>
    </source>
</evidence>
<sequence length="1073" mass="119506">MSDTNIIARLYAWPPHNRLAEEAIKRSGFAVSPLHESSIAPPFGRTEGLVTPINPSAGITLDQSLNPHIRVSFNDVPKTSHGLVFGCGKQCDVVLPDERSISAHHFSITFDEQYRLIVRDLNSTAGTEVIFGKDVGHISAKFPRRDFQWLVEGSCRMPSSKVVIRVGLKLSFYLVPETQSMPQTEYKMKVDNFRQGSGTAQALFASINTRLQCQPQPVVGAIASKQDPIYQEMVIGKGAFGRAKYMWNVSTGEEMVLKEPINESTVSPAWLRRWKEEAYTMRKLHHENILKLLHDEFWPRPQLFLEYCPGGTLTGIAHELSAVEILQVLQQSLAGLQYAHKIGTAHRDLKLDNILVASRSPLKIKLADFGIAKSDAQLQSVCGTPPFMALDIWAMEYPDKARYYTKLVDIWALGVVIYHLLFGVPVGYGPELCVKIVRDLRTYLQTNRGTIAEFLAKYMLRLQEADRSSAAACYRGAMALPTPNDQIRGSTRASADCTSTAEDTLSETNLLDWLQGSTRPGTRKRAAGDARTSECRSQPRKRNLSGKQRDDNSSGCGGSTSKLCSISEEEWHLTQLPTEQSTVTQTDLSGLFCRVFARLYAFPHGDEATNRLIEMVCGAKEPRITLDQSEREGTPSTKHLTKDESDYDDQPYIELSLDNIPKSDEGVIFGRSGKCDIRLPYSAKCSARQCCITFDNQRRLIVRDLISRNGTEVTYSGEGTGEPRRDFRWIIGGDKHVDDKVIILRLSGNTAFRIFVNLALLDNIRSVASLVDGFCAGTNAFEDDLAELGVKTSANTAAASGTQSPHLGDLYLSREIGSGAFGVVTRRWNVSTGEQTALKKPNPDRNHDHDSLRWKSEIRAMKTLKHENIVPLLESNEDALQLIMPYYPLMSLHDNLERLTNNDKPELLKQCLAGLKYAHGKGIVHRDIKPENILIESLLPLKIRLADFGEAKDESFSSLKTFCGTGYYMAPEIFSTRHHRNVRYTQKCDIWSLGVVISETIVGIFGSGWYCGVKVCSEIRQNLASKAPRSRLANLLLSSMLVIDSKQRKTAEQCYELAMALPSELKAKLGNGG</sequence>
<dbReference type="PROSITE" id="PS50011">
    <property type="entry name" value="PROTEIN_KINASE_DOM"/>
    <property type="match status" value="2"/>
</dbReference>
<dbReference type="VEuPathDB" id="FungiDB:CCM_02987"/>
<dbReference type="CDD" id="cd00060">
    <property type="entry name" value="FHA"/>
    <property type="match status" value="2"/>
</dbReference>
<dbReference type="InterPro" id="IPR008271">
    <property type="entry name" value="Ser/Thr_kinase_AS"/>
</dbReference>
<dbReference type="VEuPathDB" id="FungiDB:A9K55_005972"/>
<feature type="domain" description="FHA" evidence="10">
    <location>
        <begin position="667"/>
        <end position="714"/>
    </location>
</feature>
<evidence type="ECO:0000256" key="7">
    <source>
        <dbReference type="ARBA" id="ARBA00030237"/>
    </source>
</evidence>
<dbReference type="GO" id="GO:0006914">
    <property type="term" value="P:autophagy"/>
    <property type="evidence" value="ECO:0007669"/>
    <property type="project" value="UniProtKB-KW"/>
</dbReference>
<dbReference type="PANTHER" id="PTHR24348">
    <property type="entry name" value="SERINE/THREONINE-PROTEIN KINASE UNC-51-RELATED"/>
    <property type="match status" value="1"/>
</dbReference>
<dbReference type="SMART" id="SM00240">
    <property type="entry name" value="FHA"/>
    <property type="match status" value="2"/>
</dbReference>
<dbReference type="CDD" id="cd00180">
    <property type="entry name" value="PKc"/>
    <property type="match status" value="1"/>
</dbReference>
<dbReference type="InterPro" id="IPR000253">
    <property type="entry name" value="FHA_dom"/>
</dbReference>
<dbReference type="Gene3D" id="1.10.510.10">
    <property type="entry name" value="Transferase(Phosphotransferase) domain 1"/>
    <property type="match status" value="2"/>
</dbReference>
<evidence type="ECO:0000256" key="3">
    <source>
        <dbReference type="ARBA" id="ARBA00022448"/>
    </source>
</evidence>
<dbReference type="GO" id="GO:0005524">
    <property type="term" value="F:ATP binding"/>
    <property type="evidence" value="ECO:0007669"/>
    <property type="project" value="UniProtKB-UniRule"/>
</dbReference>
<dbReference type="SUPFAM" id="SSF56112">
    <property type="entry name" value="Protein kinase-like (PK-like)"/>
    <property type="match status" value="2"/>
</dbReference>
<feature type="region of interest" description="Disordered" evidence="9">
    <location>
        <begin position="515"/>
        <end position="561"/>
    </location>
</feature>
<feature type="domain" description="FHA" evidence="10">
    <location>
        <begin position="83"/>
        <end position="129"/>
    </location>
</feature>
<evidence type="ECO:0000256" key="5">
    <source>
        <dbReference type="ARBA" id="ARBA00022840"/>
    </source>
</evidence>
<keyword evidence="6" id="KW-0072">Autophagy</keyword>
<dbReference type="OrthoDB" id="10252171at2759"/>
<evidence type="ECO:0000259" key="10">
    <source>
        <dbReference type="PROSITE" id="PS50006"/>
    </source>
</evidence>
<dbReference type="PROSITE" id="PS00108">
    <property type="entry name" value="PROTEIN_KINASE_ST"/>
    <property type="match status" value="1"/>
</dbReference>
<keyword evidence="3" id="KW-0813">Transport</keyword>
<dbReference type="AlphaFoldDB" id="A0A2H4SD74"/>
<gene>
    <name evidence="12" type="ORF">A9K55_005972</name>
</gene>
<dbReference type="InterPro" id="IPR008984">
    <property type="entry name" value="SMAD_FHA_dom_sf"/>
</dbReference>
<evidence type="ECO:0000256" key="6">
    <source>
        <dbReference type="ARBA" id="ARBA00023006"/>
    </source>
</evidence>
<dbReference type="InterPro" id="IPR000719">
    <property type="entry name" value="Prot_kinase_dom"/>
</dbReference>
<dbReference type="VEuPathDB" id="FungiDB:CCM_08299"/>
<name>A0A2H4SD74_CORMI</name>
<evidence type="ECO:0000313" key="13">
    <source>
        <dbReference type="Proteomes" id="UP000323067"/>
    </source>
</evidence>
<dbReference type="SUPFAM" id="SSF49879">
    <property type="entry name" value="SMAD/FHA domain"/>
    <property type="match status" value="2"/>
</dbReference>
<keyword evidence="4 8" id="KW-0547">Nucleotide-binding</keyword>
<dbReference type="InterPro" id="IPR011009">
    <property type="entry name" value="Kinase-like_dom_sf"/>
</dbReference>
<feature type="binding site" evidence="8">
    <location>
        <position position="258"/>
    </location>
    <ligand>
        <name>ATP</name>
        <dbReference type="ChEBI" id="CHEBI:30616"/>
    </ligand>
</feature>
<dbReference type="Pfam" id="PF00498">
    <property type="entry name" value="FHA"/>
    <property type="match status" value="2"/>
</dbReference>
<proteinExistence type="inferred from homology"/>
<dbReference type="EMBL" id="CP023323">
    <property type="protein sequence ID" value="ATY61050.1"/>
    <property type="molecule type" value="Genomic_DNA"/>
</dbReference>
<dbReference type="SMART" id="SM00220">
    <property type="entry name" value="S_TKc"/>
    <property type="match status" value="2"/>
</dbReference>
<dbReference type="Pfam" id="PF00069">
    <property type="entry name" value="Pkinase"/>
    <property type="match status" value="2"/>
</dbReference>
<dbReference type="InterPro" id="IPR017441">
    <property type="entry name" value="Protein_kinase_ATP_BS"/>
</dbReference>
<dbReference type="GO" id="GO:0010506">
    <property type="term" value="P:regulation of autophagy"/>
    <property type="evidence" value="ECO:0007669"/>
    <property type="project" value="InterPro"/>
</dbReference>
<dbReference type="Gene3D" id="2.60.200.20">
    <property type="match status" value="2"/>
</dbReference>
<evidence type="ECO:0000256" key="1">
    <source>
        <dbReference type="ARBA" id="ARBA00004623"/>
    </source>
</evidence>
<comment type="similarity">
    <text evidence="2">Belongs to the protein kinase superfamily. CAMK Ser/Thr protein kinase family. CHEK2 subfamily.</text>
</comment>
<accession>A0A2H4SD74</accession>
<dbReference type="InterPro" id="IPR045269">
    <property type="entry name" value="Atg1-like"/>
</dbReference>
<keyword evidence="12" id="KW-0808">Transferase</keyword>
<feature type="region of interest" description="Disordered" evidence="9">
    <location>
        <begin position="626"/>
        <end position="645"/>
    </location>
</feature>
<evidence type="ECO:0000256" key="4">
    <source>
        <dbReference type="ARBA" id="ARBA00022741"/>
    </source>
</evidence>
<dbReference type="PROSITE" id="PS50006">
    <property type="entry name" value="FHA_DOMAIN"/>
    <property type="match status" value="2"/>
</dbReference>
<dbReference type="Proteomes" id="UP000323067">
    <property type="component" value="Chromosome vi"/>
</dbReference>